<proteinExistence type="predicted"/>
<feature type="transmembrane region" description="Helical" evidence="2">
    <location>
        <begin position="170"/>
        <end position="192"/>
    </location>
</feature>
<dbReference type="PANTHER" id="PTHR36435:SF1">
    <property type="entry name" value="CAAX AMINO TERMINAL PROTEASE FAMILY PROTEIN"/>
    <property type="match status" value="1"/>
</dbReference>
<evidence type="ECO:0000313" key="4">
    <source>
        <dbReference type="EMBL" id="MBA8795462.1"/>
    </source>
</evidence>
<dbReference type="PANTHER" id="PTHR36435">
    <property type="entry name" value="SLR1288 PROTEIN"/>
    <property type="match status" value="1"/>
</dbReference>
<dbReference type="RefSeq" id="WP_182561082.1">
    <property type="nucleotide sequence ID" value="NZ_JACGWT010000005.1"/>
</dbReference>
<feature type="transmembrane region" description="Helical" evidence="2">
    <location>
        <begin position="292"/>
        <end position="313"/>
    </location>
</feature>
<feature type="region of interest" description="Disordered" evidence="1">
    <location>
        <begin position="1"/>
        <end position="56"/>
    </location>
</feature>
<accession>A0A7W3P6Z8</accession>
<evidence type="ECO:0000259" key="3">
    <source>
        <dbReference type="Pfam" id="PF02517"/>
    </source>
</evidence>
<gene>
    <name evidence="4" type="ORF">FHX74_003098</name>
</gene>
<dbReference type="Pfam" id="PF02517">
    <property type="entry name" value="Rce1-like"/>
    <property type="match status" value="1"/>
</dbReference>
<evidence type="ECO:0000313" key="5">
    <source>
        <dbReference type="Proteomes" id="UP000523079"/>
    </source>
</evidence>
<dbReference type="AlphaFoldDB" id="A0A7W3P6Z8"/>
<protein>
    <recommendedName>
        <fullName evidence="3">CAAX prenyl protease 2/Lysostaphin resistance protein A-like domain-containing protein</fullName>
    </recommendedName>
</protein>
<feature type="transmembrane region" description="Helical" evidence="2">
    <location>
        <begin position="261"/>
        <end position="280"/>
    </location>
</feature>
<dbReference type="GO" id="GO:0080120">
    <property type="term" value="P:CAAX-box protein maturation"/>
    <property type="evidence" value="ECO:0007669"/>
    <property type="project" value="UniProtKB-ARBA"/>
</dbReference>
<feature type="transmembrane region" description="Helical" evidence="2">
    <location>
        <begin position="131"/>
        <end position="150"/>
    </location>
</feature>
<dbReference type="InterPro" id="IPR052710">
    <property type="entry name" value="CAAX_protease"/>
</dbReference>
<sequence>MSKKRRPGSRRSGNPAAPPRPTSRGGSQAARTPSPARTAGAAIPGEELLGSEQQPPEGALYPQVLRTSGRDWRRSIGGLALALAFYAILPAVIIQLVVLVSFGVVDLVAEPPAYRTFFAQAIAFERPSGMLAQNLAIATLIPISMFLVGFVHRVRPRWLSSVRPRLRWGYLAPCLLVALLAIGGVTALTLFASGPTVFRPQPGFAGFLVVILLTSPVQALAEEYFFRGYLLQVFGSLVANPWFAIVASSVVFAIFHGIQSPALFVDRLGFGLLAALLVRLTGGLEAGIAAHVVNNVLAFTLAGLTGSIAAVHAISTISWLNAAADVGSFALFAALAWLVGRRMGLQTRVGAGLGTGGLVR</sequence>
<reference evidence="4 5" key="1">
    <citation type="submission" date="2020-07" db="EMBL/GenBank/DDBJ databases">
        <title>Sequencing the genomes of 1000 actinobacteria strains.</title>
        <authorList>
            <person name="Klenk H.-P."/>
        </authorList>
    </citation>
    <scope>NUCLEOTIDE SEQUENCE [LARGE SCALE GENOMIC DNA]</scope>
    <source>
        <strain evidence="4 5">DSM 100723</strain>
    </source>
</reference>
<keyword evidence="2" id="KW-0812">Transmembrane</keyword>
<feature type="transmembrane region" description="Helical" evidence="2">
    <location>
        <begin position="319"/>
        <end position="339"/>
    </location>
</feature>
<organism evidence="4 5">
    <name type="scientific">Microlunatus kandeliicorticis</name>
    <dbReference type="NCBI Taxonomy" id="1759536"/>
    <lineage>
        <taxon>Bacteria</taxon>
        <taxon>Bacillati</taxon>
        <taxon>Actinomycetota</taxon>
        <taxon>Actinomycetes</taxon>
        <taxon>Propionibacteriales</taxon>
        <taxon>Propionibacteriaceae</taxon>
        <taxon>Microlunatus</taxon>
    </lineage>
</organism>
<feature type="transmembrane region" description="Helical" evidence="2">
    <location>
        <begin position="76"/>
        <end position="105"/>
    </location>
</feature>
<feature type="domain" description="CAAX prenyl protease 2/Lysostaphin resistance protein A-like" evidence="3">
    <location>
        <begin position="206"/>
        <end position="297"/>
    </location>
</feature>
<dbReference type="Proteomes" id="UP000523079">
    <property type="component" value="Unassembled WGS sequence"/>
</dbReference>
<feature type="transmembrane region" description="Helical" evidence="2">
    <location>
        <begin position="233"/>
        <end position="255"/>
    </location>
</feature>
<keyword evidence="5" id="KW-1185">Reference proteome</keyword>
<keyword evidence="2" id="KW-0472">Membrane</keyword>
<evidence type="ECO:0000256" key="1">
    <source>
        <dbReference type="SAM" id="MobiDB-lite"/>
    </source>
</evidence>
<comment type="caution">
    <text evidence="4">The sequence shown here is derived from an EMBL/GenBank/DDBJ whole genome shotgun (WGS) entry which is preliminary data.</text>
</comment>
<feature type="transmembrane region" description="Helical" evidence="2">
    <location>
        <begin position="204"/>
        <end position="221"/>
    </location>
</feature>
<name>A0A7W3P6Z8_9ACTN</name>
<dbReference type="InterPro" id="IPR003675">
    <property type="entry name" value="Rce1/LyrA-like_dom"/>
</dbReference>
<keyword evidence="2" id="KW-1133">Transmembrane helix</keyword>
<evidence type="ECO:0000256" key="2">
    <source>
        <dbReference type="SAM" id="Phobius"/>
    </source>
</evidence>
<dbReference type="EMBL" id="JACGWT010000005">
    <property type="protein sequence ID" value="MBA8795462.1"/>
    <property type="molecule type" value="Genomic_DNA"/>
</dbReference>
<dbReference type="GO" id="GO:0004175">
    <property type="term" value="F:endopeptidase activity"/>
    <property type="evidence" value="ECO:0007669"/>
    <property type="project" value="UniProtKB-ARBA"/>
</dbReference>